<dbReference type="Gene3D" id="2.60.120.1440">
    <property type="match status" value="1"/>
</dbReference>
<proteinExistence type="predicted"/>
<evidence type="ECO:0000259" key="2">
    <source>
        <dbReference type="Pfam" id="PF04773"/>
    </source>
</evidence>
<dbReference type="Proteomes" id="UP001139450">
    <property type="component" value="Unassembled WGS sequence"/>
</dbReference>
<organism evidence="4 5">
    <name type="scientific">Mucilaginibacter straminoryzae</name>
    <dbReference type="NCBI Taxonomy" id="2932774"/>
    <lineage>
        <taxon>Bacteria</taxon>
        <taxon>Pseudomonadati</taxon>
        <taxon>Bacteroidota</taxon>
        <taxon>Sphingobacteriia</taxon>
        <taxon>Sphingobacteriales</taxon>
        <taxon>Sphingobacteriaceae</taxon>
        <taxon>Mucilaginibacter</taxon>
    </lineage>
</organism>
<dbReference type="InterPro" id="IPR012373">
    <property type="entry name" value="Ferrdict_sens_TM"/>
</dbReference>
<dbReference type="Pfam" id="PF04773">
    <property type="entry name" value="FecR"/>
    <property type="match status" value="1"/>
</dbReference>
<feature type="domain" description="FecR protein" evidence="2">
    <location>
        <begin position="169"/>
        <end position="264"/>
    </location>
</feature>
<comment type="caution">
    <text evidence="4">The sequence shown here is derived from an EMBL/GenBank/DDBJ whole genome shotgun (WGS) entry which is preliminary data.</text>
</comment>
<evidence type="ECO:0000313" key="5">
    <source>
        <dbReference type="Proteomes" id="UP001139450"/>
    </source>
</evidence>
<dbReference type="Pfam" id="PF16344">
    <property type="entry name" value="FecR_C"/>
    <property type="match status" value="1"/>
</dbReference>
<evidence type="ECO:0000256" key="1">
    <source>
        <dbReference type="SAM" id="Phobius"/>
    </source>
</evidence>
<feature type="transmembrane region" description="Helical" evidence="1">
    <location>
        <begin position="73"/>
        <end position="91"/>
    </location>
</feature>
<evidence type="ECO:0000259" key="3">
    <source>
        <dbReference type="Pfam" id="PF16344"/>
    </source>
</evidence>
<dbReference type="PANTHER" id="PTHR30273:SF2">
    <property type="entry name" value="PROTEIN FECR"/>
    <property type="match status" value="1"/>
</dbReference>
<reference evidence="4" key="1">
    <citation type="submission" date="2022-04" db="EMBL/GenBank/DDBJ databases">
        <title>Mucilaginibacter sp. RS28 isolated from freshwater.</title>
        <authorList>
            <person name="Ko S.-R."/>
        </authorList>
    </citation>
    <scope>NUCLEOTIDE SEQUENCE</scope>
    <source>
        <strain evidence="4">RS28</strain>
    </source>
</reference>
<feature type="domain" description="Protein FecR C-terminal" evidence="3">
    <location>
        <begin position="306"/>
        <end position="373"/>
    </location>
</feature>
<dbReference type="RefSeq" id="WP_245128672.1">
    <property type="nucleotide sequence ID" value="NZ_JALJEJ010000002.1"/>
</dbReference>
<dbReference type="PANTHER" id="PTHR30273">
    <property type="entry name" value="PERIPLASMIC SIGNAL SENSOR AND SIGMA FACTOR ACTIVATOR FECR-RELATED"/>
    <property type="match status" value="1"/>
</dbReference>
<dbReference type="InterPro" id="IPR032508">
    <property type="entry name" value="FecR_C"/>
</dbReference>
<keyword evidence="5" id="KW-1185">Reference proteome</keyword>
<dbReference type="AlphaFoldDB" id="A0A9X1X1D9"/>
<dbReference type="Gene3D" id="3.55.50.30">
    <property type="match status" value="1"/>
</dbReference>
<dbReference type="FunFam" id="2.60.120.1440:FF:000001">
    <property type="entry name" value="Putative anti-sigma factor"/>
    <property type="match status" value="1"/>
</dbReference>
<dbReference type="GO" id="GO:0016989">
    <property type="term" value="F:sigma factor antagonist activity"/>
    <property type="evidence" value="ECO:0007669"/>
    <property type="project" value="TreeGrafter"/>
</dbReference>
<dbReference type="InterPro" id="IPR006860">
    <property type="entry name" value="FecR"/>
</dbReference>
<protein>
    <submittedName>
        <fullName evidence="4">FecR domain-containing protein</fullName>
    </submittedName>
</protein>
<sequence>MQRQKVLELISKYNNGTASEEEKGLIEAWYLQFEQQGLADIPDNEREADLNEIWARLSAQTRKSNPLTLWRKLSVAAAVLLFAAVGIYFFANHSNGDQQEVIAKIAQTTTPGGNKAILVLNNGERLSLTDAGNGIITTQGNVAVHKTASGQLSYQAQASTLQKAPVYNTMLTPAGGTYQLTLSDGTKVILDASSSIRYPVTFIGNERRVEISGQAYFEVAHNKTKPFRVVAGDQTVEVLGTHFNINAYKDERAVRTTLLEGSVKVSTAGQSAVIKPGEQAVLKAANHKIEVNQVDIETAVAWKNGYFRFKHANLQEVMQQFARWYNVDVKYEGNIPDVAITGKVLRAENASRMLEILSKLGIKMRMEGNAIVIQNN</sequence>
<evidence type="ECO:0000313" key="4">
    <source>
        <dbReference type="EMBL" id="MCJ8208836.1"/>
    </source>
</evidence>
<keyword evidence="1" id="KW-0472">Membrane</keyword>
<keyword evidence="1" id="KW-1133">Transmembrane helix</keyword>
<dbReference type="EMBL" id="JALJEJ010000002">
    <property type="protein sequence ID" value="MCJ8208836.1"/>
    <property type="molecule type" value="Genomic_DNA"/>
</dbReference>
<keyword evidence="1" id="KW-0812">Transmembrane</keyword>
<gene>
    <name evidence="4" type="ORF">MUY27_03895</name>
</gene>
<accession>A0A9X1X1D9</accession>
<name>A0A9X1X1D9_9SPHI</name>
<dbReference type="PIRSF" id="PIRSF018266">
    <property type="entry name" value="FecR"/>
    <property type="match status" value="1"/>
</dbReference>